<dbReference type="Pfam" id="PF00205">
    <property type="entry name" value="TPP_enzyme_M"/>
    <property type="match status" value="1"/>
</dbReference>
<dbReference type="Proteomes" id="UP000680866">
    <property type="component" value="Chromosome"/>
</dbReference>
<dbReference type="GO" id="GO:0003984">
    <property type="term" value="F:acetolactate synthase activity"/>
    <property type="evidence" value="ECO:0007669"/>
    <property type="project" value="TreeGrafter"/>
</dbReference>
<dbReference type="InterPro" id="IPR012000">
    <property type="entry name" value="Thiamin_PyroP_enz_cen_dom"/>
</dbReference>
<dbReference type="SUPFAM" id="SSF52467">
    <property type="entry name" value="DHS-like NAD/FAD-binding domain"/>
    <property type="match status" value="1"/>
</dbReference>
<reference evidence="4" key="1">
    <citation type="submission" date="2020-08" db="EMBL/GenBank/DDBJ databases">
        <title>Whole genome shotgun sequence of Polymorphospora rubra NBRC 101157.</title>
        <authorList>
            <person name="Komaki H."/>
            <person name="Tamura T."/>
        </authorList>
    </citation>
    <scope>NUCLEOTIDE SEQUENCE</scope>
    <source>
        <strain evidence="4">NBRC 101157</strain>
    </source>
</reference>
<dbReference type="KEGG" id="pry:Prubr_52660"/>
<dbReference type="InterPro" id="IPR012001">
    <property type="entry name" value="Thiamin_PyroP_enz_TPP-bd_dom"/>
</dbReference>
<dbReference type="InterPro" id="IPR029035">
    <property type="entry name" value="DHS-like_NAD/FAD-binding_dom"/>
</dbReference>
<dbReference type="GO" id="GO:0000287">
    <property type="term" value="F:magnesium ion binding"/>
    <property type="evidence" value="ECO:0007669"/>
    <property type="project" value="InterPro"/>
</dbReference>
<dbReference type="InterPro" id="IPR029061">
    <property type="entry name" value="THDP-binding"/>
</dbReference>
<name>A0A810NA77_9ACTN</name>
<dbReference type="EMBL" id="AP023359">
    <property type="protein sequence ID" value="BCJ68245.1"/>
    <property type="molecule type" value="Genomic_DNA"/>
</dbReference>
<evidence type="ECO:0000256" key="1">
    <source>
        <dbReference type="ARBA" id="ARBA00007812"/>
    </source>
</evidence>
<evidence type="ECO:0000259" key="2">
    <source>
        <dbReference type="Pfam" id="PF00205"/>
    </source>
</evidence>
<gene>
    <name evidence="4" type="ORF">Prubr_52660</name>
</gene>
<dbReference type="AlphaFoldDB" id="A0A810NA77"/>
<sequence length="308" mass="33215">MRVAEHIVRKLVDEGVEVLFTVPGEQMDALFGALAKTDIRVVHTRHEQGAAFMAYGYARATRKIGVYTVISGPGVLNSTAALATAYAGDARVLCLASEIPTPLLGRGYGVPHEVPDQLGILRRLTGWADRVGTPDQIDTVLGEAFHRLRWSRPRPVAVEVPTDIWGAEAVDPHGWTDPAVDQRPDPAAVEAAAAVLASAEAPLIMVGSGARGAAAEIRQLAERLGCPVTADMGGRGIVSDRHELAVTLPVAHRLWAETDVVLAIGTRLMRPQVEWGLDDRLKIVRVDLDQTEIDRVRPPPCRSSPTRP</sequence>
<dbReference type="RefSeq" id="WP_212817522.1">
    <property type="nucleotide sequence ID" value="NZ_AP023359.1"/>
</dbReference>
<comment type="similarity">
    <text evidence="1">Belongs to the TPP enzyme family.</text>
</comment>
<dbReference type="Gene3D" id="3.40.50.1220">
    <property type="entry name" value="TPP-binding domain"/>
    <property type="match status" value="1"/>
</dbReference>
<proteinExistence type="inferred from homology"/>
<feature type="domain" description="Thiamine pyrophosphate enzyme central" evidence="2">
    <location>
        <begin position="189"/>
        <end position="299"/>
    </location>
</feature>
<dbReference type="PANTHER" id="PTHR18968:SF167">
    <property type="entry name" value="ACETOLACTATE SYNTHASE LARGE SUBUNIT ILVB2-RELATED"/>
    <property type="match status" value="1"/>
</dbReference>
<dbReference type="CDD" id="cd07035">
    <property type="entry name" value="TPP_PYR_POX_like"/>
    <property type="match status" value="1"/>
</dbReference>
<keyword evidence="5" id="KW-1185">Reference proteome</keyword>
<dbReference type="SUPFAM" id="SSF52518">
    <property type="entry name" value="Thiamin diphosphate-binding fold (THDP-binding)"/>
    <property type="match status" value="1"/>
</dbReference>
<feature type="domain" description="Thiamine pyrophosphate enzyme N-terminal TPP-binding" evidence="3">
    <location>
        <begin position="1"/>
        <end position="117"/>
    </location>
</feature>
<dbReference type="GO" id="GO:0005948">
    <property type="term" value="C:acetolactate synthase complex"/>
    <property type="evidence" value="ECO:0007669"/>
    <property type="project" value="TreeGrafter"/>
</dbReference>
<dbReference type="PANTHER" id="PTHR18968">
    <property type="entry name" value="THIAMINE PYROPHOSPHATE ENZYMES"/>
    <property type="match status" value="1"/>
</dbReference>
<evidence type="ECO:0000313" key="4">
    <source>
        <dbReference type="EMBL" id="BCJ68245.1"/>
    </source>
</evidence>
<accession>A0A810NA77</accession>
<dbReference type="GO" id="GO:0050660">
    <property type="term" value="F:flavin adenine dinucleotide binding"/>
    <property type="evidence" value="ECO:0007669"/>
    <property type="project" value="TreeGrafter"/>
</dbReference>
<dbReference type="GO" id="GO:0009097">
    <property type="term" value="P:isoleucine biosynthetic process"/>
    <property type="evidence" value="ECO:0007669"/>
    <property type="project" value="TreeGrafter"/>
</dbReference>
<dbReference type="InterPro" id="IPR045229">
    <property type="entry name" value="TPP_enz"/>
</dbReference>
<dbReference type="GO" id="GO:0009099">
    <property type="term" value="P:L-valine biosynthetic process"/>
    <property type="evidence" value="ECO:0007669"/>
    <property type="project" value="TreeGrafter"/>
</dbReference>
<evidence type="ECO:0000313" key="5">
    <source>
        <dbReference type="Proteomes" id="UP000680866"/>
    </source>
</evidence>
<dbReference type="Pfam" id="PF02776">
    <property type="entry name" value="TPP_enzyme_N"/>
    <property type="match status" value="1"/>
</dbReference>
<protein>
    <submittedName>
        <fullName evidence="4">Uncharacterized protein</fullName>
    </submittedName>
</protein>
<evidence type="ECO:0000259" key="3">
    <source>
        <dbReference type="Pfam" id="PF02776"/>
    </source>
</evidence>
<dbReference type="Gene3D" id="3.40.50.970">
    <property type="match status" value="1"/>
</dbReference>
<organism evidence="4 5">
    <name type="scientific">Polymorphospora rubra</name>
    <dbReference type="NCBI Taxonomy" id="338584"/>
    <lineage>
        <taxon>Bacteria</taxon>
        <taxon>Bacillati</taxon>
        <taxon>Actinomycetota</taxon>
        <taxon>Actinomycetes</taxon>
        <taxon>Micromonosporales</taxon>
        <taxon>Micromonosporaceae</taxon>
        <taxon>Polymorphospora</taxon>
    </lineage>
</organism>
<dbReference type="GO" id="GO:0030976">
    <property type="term" value="F:thiamine pyrophosphate binding"/>
    <property type="evidence" value="ECO:0007669"/>
    <property type="project" value="InterPro"/>
</dbReference>